<evidence type="ECO:0000313" key="4">
    <source>
        <dbReference type="EMBL" id="XBV22899.1"/>
    </source>
</evidence>
<dbReference type="GO" id="GO:0033178">
    <property type="term" value="C:proton-transporting two-sector ATPase complex, catalytic domain"/>
    <property type="evidence" value="ECO:0007669"/>
    <property type="project" value="InterPro"/>
</dbReference>
<dbReference type="GO" id="GO:0046961">
    <property type="term" value="F:proton-transporting ATPase activity, rotational mechanism"/>
    <property type="evidence" value="ECO:0007669"/>
    <property type="project" value="InterPro"/>
</dbReference>
<comment type="similarity">
    <text evidence="1">Belongs to the V-ATPase E subunit family.</text>
</comment>
<keyword evidence="2" id="KW-0813">Transport</keyword>
<sequence length="175" mass="18358">MSRPLTAAADAALGPVRSALLTAARADAAAILGGAEAQRGELLGQAQRTAAELIAEARSTGAADATALLAIRLAQSRREARRSALTAQRELYDELRRRCRAAASALAESSEYEGIRRRLVDMAREQLGPEAVIEDSPGGGVVASAGSRRMDLSLPALADRALERSGPEVAALWTR</sequence>
<evidence type="ECO:0000256" key="3">
    <source>
        <dbReference type="ARBA" id="ARBA00023065"/>
    </source>
</evidence>
<evidence type="ECO:0000256" key="2">
    <source>
        <dbReference type="ARBA" id="ARBA00022448"/>
    </source>
</evidence>
<dbReference type="EMBL" id="CP158165">
    <property type="protein sequence ID" value="XBV22899.1"/>
    <property type="molecule type" value="Genomic_DNA"/>
</dbReference>
<dbReference type="AlphaFoldDB" id="A0AAU7T875"/>
<name>A0AAU7T875_9ACTN</name>
<keyword evidence="3" id="KW-0406">Ion transport</keyword>
<organism evidence="4">
    <name type="scientific">Kribbella sp. HUAS MG21</name>
    <dbReference type="NCBI Taxonomy" id="3160966"/>
    <lineage>
        <taxon>Bacteria</taxon>
        <taxon>Bacillati</taxon>
        <taxon>Actinomycetota</taxon>
        <taxon>Actinomycetes</taxon>
        <taxon>Propionibacteriales</taxon>
        <taxon>Kribbellaceae</taxon>
        <taxon>Kribbella</taxon>
    </lineage>
</organism>
<proteinExistence type="inferred from homology"/>
<reference evidence="4" key="1">
    <citation type="submission" date="2024-06" db="EMBL/GenBank/DDBJ databases">
        <title>Kribbella sp. strain HUAS MG21 genome sequences.</title>
        <authorList>
            <person name="Mo P."/>
        </authorList>
    </citation>
    <scope>NUCLEOTIDE SEQUENCE</scope>
    <source>
        <strain evidence="4">HUAS MG21</strain>
    </source>
</reference>
<gene>
    <name evidence="4" type="ORF">ABN611_30570</name>
</gene>
<dbReference type="InterPro" id="IPR002842">
    <property type="entry name" value="ATPase_V1_Esu"/>
</dbReference>
<dbReference type="Pfam" id="PF01991">
    <property type="entry name" value="vATP-synt_E"/>
    <property type="match status" value="1"/>
</dbReference>
<protein>
    <submittedName>
        <fullName evidence="4">V-type ATP synthase subunit E family protein</fullName>
    </submittedName>
</protein>
<evidence type="ECO:0000256" key="1">
    <source>
        <dbReference type="ARBA" id="ARBA00005901"/>
    </source>
</evidence>
<dbReference type="RefSeq" id="WP_350275738.1">
    <property type="nucleotide sequence ID" value="NZ_CP158165.1"/>
</dbReference>
<accession>A0AAU7T875</accession>